<protein>
    <submittedName>
        <fullName evidence="3">RNA polymerase II-associated factor 1 homolog</fullName>
    </submittedName>
</protein>
<organism evidence="3">
    <name type="scientific">Gongylonema pulchrum</name>
    <dbReference type="NCBI Taxonomy" id="637853"/>
    <lineage>
        <taxon>Eukaryota</taxon>
        <taxon>Metazoa</taxon>
        <taxon>Ecdysozoa</taxon>
        <taxon>Nematoda</taxon>
        <taxon>Chromadorea</taxon>
        <taxon>Rhabditida</taxon>
        <taxon>Spirurina</taxon>
        <taxon>Spiruromorpha</taxon>
        <taxon>Spiruroidea</taxon>
        <taxon>Gongylonematidae</taxon>
        <taxon>Gongylonema</taxon>
    </lineage>
</organism>
<dbReference type="WBParaSite" id="GPUH_0001768501-mRNA-1">
    <property type="protein sequence ID" value="GPUH_0001768501-mRNA-1"/>
    <property type="gene ID" value="GPUH_0001768501"/>
</dbReference>
<gene>
    <name evidence="1" type="ORF">GPUH_LOCUS17663</name>
</gene>
<dbReference type="EMBL" id="UYRT01085509">
    <property type="protein sequence ID" value="VDN30220.1"/>
    <property type="molecule type" value="Genomic_DNA"/>
</dbReference>
<dbReference type="OrthoDB" id="5850496at2759"/>
<evidence type="ECO:0000313" key="2">
    <source>
        <dbReference type="Proteomes" id="UP000271098"/>
    </source>
</evidence>
<dbReference type="AlphaFoldDB" id="A0A183E9M2"/>
<evidence type="ECO:0000313" key="3">
    <source>
        <dbReference type="WBParaSite" id="GPUH_0001768501-mRNA-1"/>
    </source>
</evidence>
<evidence type="ECO:0000313" key="1">
    <source>
        <dbReference type="EMBL" id="VDN30220.1"/>
    </source>
</evidence>
<reference evidence="1 2" key="2">
    <citation type="submission" date="2018-11" db="EMBL/GenBank/DDBJ databases">
        <authorList>
            <consortium name="Pathogen Informatics"/>
        </authorList>
    </citation>
    <scope>NUCLEOTIDE SEQUENCE [LARGE SCALE GENOMIC DNA]</scope>
</reference>
<keyword evidence="2" id="KW-1185">Reference proteome</keyword>
<accession>A0A183E9M2</accession>
<dbReference type="Proteomes" id="UP000271098">
    <property type="component" value="Unassembled WGS sequence"/>
</dbReference>
<sequence length="108" mass="12987">MPNPQDLVTENAKHQLVERRKSYVSSPLLQKDPKTGTWKYVTKLQIPETDENYGEKQETEKDSLPVMDDLDSDLYDRVSYLDLMSQYEEKERLRKMEDVENYRRLREE</sequence>
<reference evidence="3" key="1">
    <citation type="submission" date="2016-06" db="UniProtKB">
        <authorList>
            <consortium name="WormBaseParasite"/>
        </authorList>
    </citation>
    <scope>IDENTIFICATION</scope>
</reference>
<name>A0A183E9M2_9BILA</name>
<proteinExistence type="predicted"/>